<proteinExistence type="predicted"/>
<dbReference type="EMBL" id="BK015988">
    <property type="protein sequence ID" value="DAF88586.1"/>
    <property type="molecule type" value="Genomic_DNA"/>
</dbReference>
<accession>A0A8S5U2C4</accession>
<organism evidence="1">
    <name type="scientific">Siphoviridae sp. ctqzz19</name>
    <dbReference type="NCBI Taxonomy" id="2825682"/>
    <lineage>
        <taxon>Viruses</taxon>
        <taxon>Duplodnaviria</taxon>
        <taxon>Heunggongvirae</taxon>
        <taxon>Uroviricota</taxon>
        <taxon>Caudoviricetes</taxon>
    </lineage>
</organism>
<protein>
    <submittedName>
        <fullName evidence="1">Uncharacterized protein</fullName>
    </submittedName>
</protein>
<evidence type="ECO:0000313" key="1">
    <source>
        <dbReference type="EMBL" id="DAF88586.1"/>
    </source>
</evidence>
<name>A0A8S5U2C4_9CAUD</name>
<reference evidence="1" key="1">
    <citation type="journal article" date="2021" name="Proc. Natl. Acad. Sci. U.S.A.">
        <title>A Catalog of Tens of Thousands of Viruses from Human Metagenomes Reveals Hidden Associations with Chronic Diseases.</title>
        <authorList>
            <person name="Tisza M.J."/>
            <person name="Buck C.B."/>
        </authorList>
    </citation>
    <scope>NUCLEOTIDE SEQUENCE</scope>
    <source>
        <strain evidence="1">Ctqzz19</strain>
    </source>
</reference>
<sequence>MKKLDEIRDVLCEELDGIVKGGKLSVGDLDTLHKITDTIKNIYKIEMLETEESYGDWEAKDNYSRDEMRTLPNVSYGRHWVRGHYSRDDFKSHSVRRLKEIAEMADTNERRAIEKAIAEIERM</sequence>